<reference evidence="2" key="1">
    <citation type="journal article" date="2014" name="Int. J. Syst. Evol. Microbiol.">
        <title>Complete genome sequence of Corynebacterium casei LMG S-19264T (=DSM 44701T), isolated from a smear-ripened cheese.</title>
        <authorList>
            <consortium name="US DOE Joint Genome Institute (JGI-PGF)"/>
            <person name="Walter F."/>
            <person name="Albersmeier A."/>
            <person name="Kalinowski J."/>
            <person name="Ruckert C."/>
        </authorList>
    </citation>
    <scope>NUCLEOTIDE SEQUENCE</scope>
    <source>
        <strain evidence="2">JCM 14719</strain>
    </source>
</reference>
<gene>
    <name evidence="2" type="ORF">GCM10007043_19580</name>
</gene>
<proteinExistence type="predicted"/>
<feature type="transmembrane region" description="Helical" evidence="1">
    <location>
        <begin position="7"/>
        <end position="28"/>
    </location>
</feature>
<name>A0A8J3FFN1_9BACI</name>
<accession>A0A8J3FFN1</accession>
<protein>
    <submittedName>
        <fullName evidence="2">Uncharacterized protein</fullName>
    </submittedName>
</protein>
<keyword evidence="1" id="KW-1133">Transmembrane helix</keyword>
<reference evidence="2" key="2">
    <citation type="submission" date="2020-09" db="EMBL/GenBank/DDBJ databases">
        <authorList>
            <person name="Sun Q."/>
            <person name="Ohkuma M."/>
        </authorList>
    </citation>
    <scope>NUCLEOTIDE SEQUENCE</scope>
    <source>
        <strain evidence="2">JCM 14719</strain>
    </source>
</reference>
<dbReference type="Proteomes" id="UP000637720">
    <property type="component" value="Unassembled WGS sequence"/>
</dbReference>
<comment type="caution">
    <text evidence="2">The sequence shown here is derived from an EMBL/GenBank/DDBJ whole genome shotgun (WGS) entry which is preliminary data.</text>
</comment>
<keyword evidence="1" id="KW-0812">Transmembrane</keyword>
<evidence type="ECO:0000313" key="3">
    <source>
        <dbReference type="Proteomes" id="UP000637720"/>
    </source>
</evidence>
<dbReference type="RefSeq" id="WP_157057953.1">
    <property type="nucleotide sequence ID" value="NZ_BMOF01000047.1"/>
</dbReference>
<keyword evidence="3" id="KW-1185">Reference proteome</keyword>
<organism evidence="2 3">
    <name type="scientific">Calditerricola satsumensis</name>
    <dbReference type="NCBI Taxonomy" id="373054"/>
    <lineage>
        <taxon>Bacteria</taxon>
        <taxon>Bacillati</taxon>
        <taxon>Bacillota</taxon>
        <taxon>Bacilli</taxon>
        <taxon>Bacillales</taxon>
        <taxon>Bacillaceae</taxon>
        <taxon>Calditerricola</taxon>
    </lineage>
</organism>
<evidence type="ECO:0000313" key="2">
    <source>
        <dbReference type="EMBL" id="GGK05619.1"/>
    </source>
</evidence>
<keyword evidence="1" id="KW-0472">Membrane</keyword>
<sequence length="50" mass="5622">MEWIDALSRYGVAVAGILVAAIVVYYAYPAFTKSGLHPLVRRQNAKRKKE</sequence>
<dbReference type="EMBL" id="BMOF01000047">
    <property type="protein sequence ID" value="GGK05619.1"/>
    <property type="molecule type" value="Genomic_DNA"/>
</dbReference>
<dbReference type="AlphaFoldDB" id="A0A8J3FFN1"/>
<evidence type="ECO:0000256" key="1">
    <source>
        <dbReference type="SAM" id="Phobius"/>
    </source>
</evidence>